<dbReference type="Gene3D" id="3.10.20.90">
    <property type="entry name" value="Phosphatidylinositol 3-kinase Catalytic Subunit, Chain A, domain 1"/>
    <property type="match status" value="1"/>
</dbReference>
<dbReference type="PROSITE" id="PS50053">
    <property type="entry name" value="UBIQUITIN_2"/>
    <property type="match status" value="1"/>
</dbReference>
<feature type="compositionally biased region" description="Polar residues" evidence="1">
    <location>
        <begin position="269"/>
        <end position="285"/>
    </location>
</feature>
<evidence type="ECO:0000259" key="2">
    <source>
        <dbReference type="PROSITE" id="PS50053"/>
    </source>
</evidence>
<feature type="compositionally biased region" description="Low complexity" evidence="1">
    <location>
        <begin position="237"/>
        <end position="268"/>
    </location>
</feature>
<protein>
    <recommendedName>
        <fullName evidence="2">Ubiquitin-like domain-containing protein</fullName>
    </recommendedName>
</protein>
<accession>Q4UC28</accession>
<dbReference type="SMART" id="SM00213">
    <property type="entry name" value="UBQ"/>
    <property type="match status" value="1"/>
</dbReference>
<dbReference type="GO" id="GO:0071818">
    <property type="term" value="C:BAT3 complex"/>
    <property type="evidence" value="ECO:0007669"/>
    <property type="project" value="TreeGrafter"/>
</dbReference>
<dbReference type="InterPro" id="IPR019956">
    <property type="entry name" value="Ubiquitin_dom"/>
</dbReference>
<dbReference type="Proteomes" id="UP000001950">
    <property type="component" value="Chromosome 3"/>
</dbReference>
<sequence>MMVNITFRSMDETTFTCSMDTSTSVRRIKAFIELYNGSPANSLRLIYRGQLLKDDYTLDSYNITTDNTIHVVCNNPPNANNNNTENNANNMESNTNGIENNTNNMENNTQNNSDNGENYSQNDSNNATNNNNDQNNSNNYTNTSNNGPNYSYYGTTNTSRMVYGIPMGIYMSPIYTTVTVPDNDTANPDTTNSSTAGAGGNAGFNNLGTLVSRVITTAVNSFISNLGPVNTGSHTYTNTPNPNNSFNQTNNTPNANTNNTANTFNFTNIPSNGNNMPSTEPNTYSDPNTVNNYDDRIESVMIQELDKINFLMNQIINSLIVYSSPRSNTRYNNLQCNNINQMLNELLEALELRLSLPNTQTNLQNNMIHGNNSLVTDGNFISRFQNILVNLISEIRLTLTNNSVEVRERYKGLIEVLLLIINLLVQVTLQFYLQYLNTSPNSSSDQFLSIFQNHINNNTHTTDTANDTTNGVNNGMDDTAEVDVDENDNIMVKYTNNPEFKSKMDRIKKIKFSNSYHM</sequence>
<dbReference type="KEGG" id="tan:TA04410"/>
<dbReference type="GO" id="GO:0036503">
    <property type="term" value="P:ERAD pathway"/>
    <property type="evidence" value="ECO:0007669"/>
    <property type="project" value="TreeGrafter"/>
</dbReference>
<dbReference type="PRINTS" id="PR00348">
    <property type="entry name" value="UBIQUITIN"/>
</dbReference>
<evidence type="ECO:0000313" key="4">
    <source>
        <dbReference type="Proteomes" id="UP000001950"/>
    </source>
</evidence>
<dbReference type="VEuPathDB" id="PiroplasmaDB:TA04410"/>
<dbReference type="CDD" id="cd17039">
    <property type="entry name" value="Ubl_ubiquitin_like"/>
    <property type="match status" value="1"/>
</dbReference>
<dbReference type="eggNOG" id="KOG0010">
    <property type="taxonomic scope" value="Eukaryota"/>
</dbReference>
<dbReference type="EMBL" id="CR940352">
    <property type="protein sequence ID" value="CAI75623.1"/>
    <property type="molecule type" value="Genomic_DNA"/>
</dbReference>
<name>Q4UC28_THEAN</name>
<dbReference type="GO" id="GO:0051787">
    <property type="term" value="F:misfolded protein binding"/>
    <property type="evidence" value="ECO:0007669"/>
    <property type="project" value="TreeGrafter"/>
</dbReference>
<dbReference type="InterPro" id="IPR000626">
    <property type="entry name" value="Ubiquitin-like_dom"/>
</dbReference>
<dbReference type="SUPFAM" id="SSF54236">
    <property type="entry name" value="Ubiquitin-like"/>
    <property type="match status" value="1"/>
</dbReference>
<feature type="region of interest" description="Disordered" evidence="1">
    <location>
        <begin position="233"/>
        <end position="285"/>
    </location>
</feature>
<dbReference type="Pfam" id="PF00240">
    <property type="entry name" value="ubiquitin"/>
    <property type="match status" value="1"/>
</dbReference>
<feature type="region of interest" description="Disordered" evidence="1">
    <location>
        <begin position="182"/>
        <end position="202"/>
    </location>
</feature>
<dbReference type="GeneID" id="3865237"/>
<dbReference type="RefSeq" id="XP_955099.1">
    <property type="nucleotide sequence ID" value="XM_950006.1"/>
</dbReference>
<dbReference type="AlphaFoldDB" id="Q4UC28"/>
<dbReference type="InterPro" id="IPR029071">
    <property type="entry name" value="Ubiquitin-like_domsf"/>
</dbReference>
<dbReference type="GO" id="GO:0031593">
    <property type="term" value="F:polyubiquitin modification-dependent protein binding"/>
    <property type="evidence" value="ECO:0007669"/>
    <property type="project" value="TreeGrafter"/>
</dbReference>
<feature type="domain" description="Ubiquitin-like" evidence="2">
    <location>
        <begin position="3"/>
        <end position="72"/>
    </location>
</feature>
<organism evidence="3 4">
    <name type="scientific">Theileria annulata</name>
    <dbReference type="NCBI Taxonomy" id="5874"/>
    <lineage>
        <taxon>Eukaryota</taxon>
        <taxon>Sar</taxon>
        <taxon>Alveolata</taxon>
        <taxon>Apicomplexa</taxon>
        <taxon>Aconoidasida</taxon>
        <taxon>Piroplasmida</taxon>
        <taxon>Theileriidae</taxon>
        <taxon>Theileria</taxon>
    </lineage>
</organism>
<dbReference type="OMA" id="VNNGMDD"/>
<dbReference type="InParanoid" id="Q4UC28"/>
<keyword evidence="4" id="KW-1185">Reference proteome</keyword>
<dbReference type="PANTHER" id="PTHR15204:SF0">
    <property type="entry name" value="LARGE PROLINE-RICH PROTEIN BAG6"/>
    <property type="match status" value="1"/>
</dbReference>
<dbReference type="OrthoDB" id="417450at2759"/>
<gene>
    <name evidence="3" type="ORF">TA04410</name>
</gene>
<evidence type="ECO:0000256" key="1">
    <source>
        <dbReference type="SAM" id="MobiDB-lite"/>
    </source>
</evidence>
<dbReference type="PANTHER" id="PTHR15204">
    <property type="entry name" value="LARGE PROLINE-RICH PROTEIN BAG6"/>
    <property type="match status" value="1"/>
</dbReference>
<evidence type="ECO:0000313" key="3">
    <source>
        <dbReference type="EMBL" id="CAI75623.1"/>
    </source>
</evidence>
<dbReference type="STRING" id="5874.Q4UC28"/>
<reference evidence="3 4" key="1">
    <citation type="journal article" date="2005" name="Science">
        <title>Genome of the host-cell transforming parasite Theileria annulata compared with T. parva.</title>
        <authorList>
            <person name="Pain A."/>
            <person name="Renauld H."/>
            <person name="Berriman M."/>
            <person name="Murphy L."/>
            <person name="Yeats C.A."/>
            <person name="Weir W."/>
            <person name="Kerhornou A."/>
            <person name="Aslett M."/>
            <person name="Bishop R."/>
            <person name="Bouchier C."/>
            <person name="Cochet M."/>
            <person name="Coulson R.M.R."/>
            <person name="Cronin A."/>
            <person name="de Villiers E.P."/>
            <person name="Fraser A."/>
            <person name="Fosker N."/>
            <person name="Gardner M."/>
            <person name="Goble A."/>
            <person name="Griffiths-Jones S."/>
            <person name="Harris D.E."/>
            <person name="Katzer F."/>
            <person name="Larke N."/>
            <person name="Lord A."/>
            <person name="Maser P."/>
            <person name="McKellar S."/>
            <person name="Mooney P."/>
            <person name="Morton F."/>
            <person name="Nene V."/>
            <person name="O'Neil S."/>
            <person name="Price C."/>
            <person name="Quail M.A."/>
            <person name="Rabbinowitsch E."/>
            <person name="Rawlings N.D."/>
            <person name="Rutter S."/>
            <person name="Saunders D."/>
            <person name="Seeger K."/>
            <person name="Shah T."/>
            <person name="Squares R."/>
            <person name="Squares S."/>
            <person name="Tivey A."/>
            <person name="Walker A.R."/>
            <person name="Woodward J."/>
            <person name="Dobbelaere D.A.E."/>
            <person name="Langsley G."/>
            <person name="Rajandream M.A."/>
            <person name="McKeever D."/>
            <person name="Shiels B."/>
            <person name="Tait A."/>
            <person name="Barrell B.G."/>
            <person name="Hall N."/>
        </authorList>
    </citation>
    <scope>NUCLEOTIDE SEQUENCE [LARGE SCALE GENOMIC DNA]</scope>
    <source>
        <strain evidence="4">Ankara</strain>
    </source>
</reference>
<proteinExistence type="predicted"/>
<feature type="region of interest" description="Disordered" evidence="1">
    <location>
        <begin position="74"/>
        <end position="148"/>
    </location>
</feature>